<feature type="chain" id="PRO_5026799822" description="DUF4148 domain-containing protein" evidence="2">
    <location>
        <begin position="20"/>
        <end position="112"/>
    </location>
</feature>
<gene>
    <name evidence="3" type="ORF">F2P47_06080</name>
</gene>
<protein>
    <recommendedName>
        <fullName evidence="5">DUF4148 domain-containing protein</fullName>
    </recommendedName>
</protein>
<evidence type="ECO:0000256" key="2">
    <source>
        <dbReference type="SAM" id="SignalP"/>
    </source>
</evidence>
<keyword evidence="4" id="KW-1185">Reference proteome</keyword>
<keyword evidence="2" id="KW-0732">Signal</keyword>
<dbReference type="RefSeq" id="WP_152215278.1">
    <property type="nucleotide sequence ID" value="NZ_WESC01000004.1"/>
</dbReference>
<proteinExistence type="predicted"/>
<reference evidence="3 4" key="1">
    <citation type="submission" date="2019-09" db="EMBL/GenBank/DDBJ databases">
        <title>Parvibaculum sedimenti sp. nov., isolated from sediment.</title>
        <authorList>
            <person name="Wang Y."/>
        </authorList>
    </citation>
    <scope>NUCLEOTIDE SEQUENCE [LARGE SCALE GENOMIC DNA]</scope>
    <source>
        <strain evidence="3 4">HXT-9</strain>
    </source>
</reference>
<sequence>MALGVASFATVLAVSSAFAQDTAPSESAGQAGHKVYELKDEADSPPVNNRSDQDPRYDTKAQHDAEMYADQYKMRRQEEEARRQKLLNSGNKIAPGGQRGSVDDGFPPRSSY</sequence>
<dbReference type="AlphaFoldDB" id="A0A6N6VNH4"/>
<dbReference type="Proteomes" id="UP000468901">
    <property type="component" value="Unassembled WGS sequence"/>
</dbReference>
<organism evidence="3 4">
    <name type="scientific">Parvibaculum sedimenti</name>
    <dbReference type="NCBI Taxonomy" id="2608632"/>
    <lineage>
        <taxon>Bacteria</taxon>
        <taxon>Pseudomonadati</taxon>
        <taxon>Pseudomonadota</taxon>
        <taxon>Alphaproteobacteria</taxon>
        <taxon>Hyphomicrobiales</taxon>
        <taxon>Parvibaculaceae</taxon>
        <taxon>Parvibaculum</taxon>
    </lineage>
</organism>
<name>A0A6N6VNH4_9HYPH</name>
<dbReference type="EMBL" id="WESC01000004">
    <property type="protein sequence ID" value="KAB7741308.1"/>
    <property type="molecule type" value="Genomic_DNA"/>
</dbReference>
<feature type="compositionally biased region" description="Basic and acidic residues" evidence="1">
    <location>
        <begin position="51"/>
        <end position="83"/>
    </location>
</feature>
<comment type="caution">
    <text evidence="3">The sequence shown here is derived from an EMBL/GenBank/DDBJ whole genome shotgun (WGS) entry which is preliminary data.</text>
</comment>
<feature type="region of interest" description="Disordered" evidence="1">
    <location>
        <begin position="19"/>
        <end position="112"/>
    </location>
</feature>
<evidence type="ECO:0000313" key="3">
    <source>
        <dbReference type="EMBL" id="KAB7741308.1"/>
    </source>
</evidence>
<accession>A0A6N6VNH4</accession>
<evidence type="ECO:0000256" key="1">
    <source>
        <dbReference type="SAM" id="MobiDB-lite"/>
    </source>
</evidence>
<feature type="signal peptide" evidence="2">
    <location>
        <begin position="1"/>
        <end position="19"/>
    </location>
</feature>
<evidence type="ECO:0000313" key="4">
    <source>
        <dbReference type="Proteomes" id="UP000468901"/>
    </source>
</evidence>
<feature type="compositionally biased region" description="Polar residues" evidence="1">
    <location>
        <begin position="19"/>
        <end position="28"/>
    </location>
</feature>
<evidence type="ECO:0008006" key="5">
    <source>
        <dbReference type="Google" id="ProtNLM"/>
    </source>
</evidence>